<dbReference type="FunFam" id="2.30.29.30:FF:000200">
    <property type="entry name" value="Rho guanine nucleotide exchange factor (GEF) 10-like a"/>
    <property type="match status" value="1"/>
</dbReference>
<feature type="non-terminal residue" evidence="5">
    <location>
        <position position="1"/>
    </location>
</feature>
<feature type="region of interest" description="Disordered" evidence="3">
    <location>
        <begin position="1079"/>
        <end position="1118"/>
    </location>
</feature>
<dbReference type="PANTHER" id="PTHR12877:SF16">
    <property type="entry name" value="RHO GUANINE NUCLEOTIDE EXCHANGE FACTOR 10-LIKE PROTEIN"/>
    <property type="match status" value="1"/>
</dbReference>
<dbReference type="Gene3D" id="1.20.900.10">
    <property type="entry name" value="Dbl homology (DH) domain"/>
    <property type="match status" value="1"/>
</dbReference>
<name>A0A8X7X073_POLSE</name>
<feature type="coiled-coil region" evidence="2">
    <location>
        <begin position="441"/>
        <end position="468"/>
    </location>
</feature>
<dbReference type="Pfam" id="PF19056">
    <property type="entry name" value="WD40_2"/>
    <property type="match status" value="2"/>
</dbReference>
<dbReference type="InterPro" id="IPR000219">
    <property type="entry name" value="DH_dom"/>
</dbReference>
<dbReference type="CDD" id="cd00160">
    <property type="entry name" value="RhoGEF"/>
    <property type="match status" value="1"/>
</dbReference>
<dbReference type="Pfam" id="PF19057">
    <property type="entry name" value="PH_19"/>
    <property type="match status" value="1"/>
</dbReference>
<evidence type="ECO:0000313" key="6">
    <source>
        <dbReference type="Proteomes" id="UP000886611"/>
    </source>
</evidence>
<keyword evidence="2" id="KW-0175">Coiled coil</keyword>
<dbReference type="Pfam" id="PF00621">
    <property type="entry name" value="RhoGEF"/>
    <property type="match status" value="1"/>
</dbReference>
<evidence type="ECO:0000256" key="1">
    <source>
        <dbReference type="ARBA" id="ARBA00022658"/>
    </source>
</evidence>
<dbReference type="InterPro" id="IPR011993">
    <property type="entry name" value="PH-like_dom_sf"/>
</dbReference>
<feature type="compositionally biased region" description="Basic and acidic residues" evidence="3">
    <location>
        <begin position="1079"/>
        <end position="1099"/>
    </location>
</feature>
<feature type="region of interest" description="Disordered" evidence="3">
    <location>
        <begin position="563"/>
        <end position="588"/>
    </location>
</feature>
<dbReference type="EMBL" id="JAATIS010005477">
    <property type="protein sequence ID" value="KAG2459350.1"/>
    <property type="molecule type" value="Genomic_DNA"/>
</dbReference>
<accession>A0A8X7X073</accession>
<feature type="domain" description="DH" evidence="4">
    <location>
        <begin position="271"/>
        <end position="458"/>
    </location>
</feature>
<dbReference type="FunFam" id="1.20.900.10:FF:000003">
    <property type="entry name" value="Rho guanine nucleotide exchange factor 10 like"/>
    <property type="match status" value="1"/>
</dbReference>
<dbReference type="PROSITE" id="PS50010">
    <property type="entry name" value="DH_2"/>
    <property type="match status" value="1"/>
</dbReference>
<dbReference type="SUPFAM" id="SSF50729">
    <property type="entry name" value="PH domain-like"/>
    <property type="match status" value="1"/>
</dbReference>
<feature type="compositionally biased region" description="Low complexity" evidence="3">
    <location>
        <begin position="59"/>
        <end position="75"/>
    </location>
</feature>
<keyword evidence="6" id="KW-1185">Reference proteome</keyword>
<dbReference type="Proteomes" id="UP000886611">
    <property type="component" value="Unassembled WGS sequence"/>
</dbReference>
<dbReference type="SUPFAM" id="SSF48065">
    <property type="entry name" value="DBL homology domain (DH-domain)"/>
    <property type="match status" value="1"/>
</dbReference>
<feature type="region of interest" description="Disordered" evidence="3">
    <location>
        <begin position="1132"/>
        <end position="1162"/>
    </location>
</feature>
<dbReference type="GO" id="GO:0005085">
    <property type="term" value="F:guanyl-nucleotide exchange factor activity"/>
    <property type="evidence" value="ECO:0007669"/>
    <property type="project" value="UniProtKB-KW"/>
</dbReference>
<evidence type="ECO:0000256" key="2">
    <source>
        <dbReference type="SAM" id="Coils"/>
    </source>
</evidence>
<feature type="region of interest" description="Disordered" evidence="3">
    <location>
        <begin position="1"/>
        <end position="117"/>
    </location>
</feature>
<dbReference type="Gene3D" id="2.30.29.30">
    <property type="entry name" value="Pleckstrin-homology domain (PH domain)/Phosphotyrosine-binding domain (PTB)"/>
    <property type="match status" value="1"/>
</dbReference>
<proteinExistence type="predicted"/>
<protein>
    <submittedName>
        <fullName evidence="5">ARGAL protein</fullName>
    </submittedName>
</protein>
<dbReference type="GO" id="GO:0051056">
    <property type="term" value="P:regulation of small GTPase mediated signal transduction"/>
    <property type="evidence" value="ECO:0007669"/>
    <property type="project" value="UniProtKB-ARBA"/>
</dbReference>
<evidence type="ECO:0000256" key="3">
    <source>
        <dbReference type="SAM" id="MobiDB-lite"/>
    </source>
</evidence>
<dbReference type="SUPFAM" id="SSF50998">
    <property type="entry name" value="Quinoprotein alcohol dehydrogenase-like"/>
    <property type="match status" value="1"/>
</dbReference>
<evidence type="ECO:0000259" key="4">
    <source>
        <dbReference type="PROSITE" id="PS50010"/>
    </source>
</evidence>
<feature type="compositionally biased region" description="Polar residues" evidence="3">
    <location>
        <begin position="566"/>
        <end position="577"/>
    </location>
</feature>
<dbReference type="InterPro" id="IPR035899">
    <property type="entry name" value="DBL_dom_sf"/>
</dbReference>
<feature type="compositionally biased region" description="Basic and acidic residues" evidence="3">
    <location>
        <begin position="48"/>
        <end position="58"/>
    </location>
</feature>
<feature type="compositionally biased region" description="Acidic residues" evidence="3">
    <location>
        <begin position="34"/>
        <end position="44"/>
    </location>
</feature>
<comment type="caution">
    <text evidence="5">The sequence shown here is derived from an EMBL/GenBank/DDBJ whole genome shotgun (WGS) entry which is preliminary data.</text>
</comment>
<dbReference type="SMART" id="SM00325">
    <property type="entry name" value="RhoGEF"/>
    <property type="match status" value="1"/>
</dbReference>
<feature type="compositionally biased region" description="Acidic residues" evidence="3">
    <location>
        <begin position="101"/>
        <end position="117"/>
    </location>
</feature>
<dbReference type="GO" id="GO:0005829">
    <property type="term" value="C:cytosol"/>
    <property type="evidence" value="ECO:0007669"/>
    <property type="project" value="TreeGrafter"/>
</dbReference>
<keyword evidence="1" id="KW-0344">Guanine-nucleotide releasing factor</keyword>
<evidence type="ECO:0000313" key="5">
    <source>
        <dbReference type="EMBL" id="KAG2459350.1"/>
    </source>
</evidence>
<dbReference type="GO" id="GO:0032933">
    <property type="term" value="P:SREBP signaling pathway"/>
    <property type="evidence" value="ECO:0007669"/>
    <property type="project" value="TreeGrafter"/>
</dbReference>
<reference evidence="5 6" key="1">
    <citation type="journal article" date="2021" name="Cell">
        <title>Tracing the genetic footprints of vertebrate landing in non-teleost ray-finned fishes.</title>
        <authorList>
            <person name="Bi X."/>
            <person name="Wang K."/>
            <person name="Yang L."/>
            <person name="Pan H."/>
            <person name="Jiang H."/>
            <person name="Wei Q."/>
            <person name="Fang M."/>
            <person name="Yu H."/>
            <person name="Zhu C."/>
            <person name="Cai Y."/>
            <person name="He Y."/>
            <person name="Gan X."/>
            <person name="Zeng H."/>
            <person name="Yu D."/>
            <person name="Zhu Y."/>
            <person name="Jiang H."/>
            <person name="Qiu Q."/>
            <person name="Yang H."/>
            <person name="Zhang Y.E."/>
            <person name="Wang W."/>
            <person name="Zhu M."/>
            <person name="He S."/>
            <person name="Zhang G."/>
        </authorList>
    </citation>
    <scope>NUCLEOTIDE SEQUENCE [LARGE SCALE GENOMIC DNA]</scope>
    <source>
        <strain evidence="5">Bchr_013</strain>
    </source>
</reference>
<dbReference type="GO" id="GO:0030036">
    <property type="term" value="P:actin cytoskeleton organization"/>
    <property type="evidence" value="ECO:0007669"/>
    <property type="project" value="TreeGrafter"/>
</dbReference>
<dbReference type="GO" id="GO:0051496">
    <property type="term" value="P:positive regulation of stress fiber assembly"/>
    <property type="evidence" value="ECO:0007669"/>
    <property type="project" value="UniProtKB-ARBA"/>
</dbReference>
<organism evidence="5 6">
    <name type="scientific">Polypterus senegalus</name>
    <name type="common">Senegal bichir</name>
    <dbReference type="NCBI Taxonomy" id="55291"/>
    <lineage>
        <taxon>Eukaryota</taxon>
        <taxon>Metazoa</taxon>
        <taxon>Chordata</taxon>
        <taxon>Craniata</taxon>
        <taxon>Vertebrata</taxon>
        <taxon>Euteleostomi</taxon>
        <taxon>Actinopterygii</taxon>
        <taxon>Polypteriformes</taxon>
        <taxon>Polypteridae</taxon>
        <taxon>Polypterus</taxon>
    </lineage>
</organism>
<feature type="non-terminal residue" evidence="5">
    <location>
        <position position="1231"/>
    </location>
</feature>
<dbReference type="AlphaFoldDB" id="A0A8X7X073"/>
<dbReference type="InterPro" id="IPR011047">
    <property type="entry name" value="Quinoprotein_ADH-like_sf"/>
</dbReference>
<dbReference type="InterPro" id="IPR039919">
    <property type="entry name" value="ARHGEF10/ARHGEF17"/>
</dbReference>
<dbReference type="PANTHER" id="PTHR12877">
    <property type="entry name" value="RHO GUANINE NUCLEOTIDE EXCHANGE FACTOR"/>
    <property type="match status" value="1"/>
</dbReference>
<feature type="compositionally biased region" description="Acidic residues" evidence="3">
    <location>
        <begin position="16"/>
        <end position="27"/>
    </location>
</feature>
<gene>
    <name evidence="5" type="primary">Arhgef10l</name>
    <name evidence="5" type="ORF">GTO96_0018882</name>
</gene>
<sequence length="1231" mass="135787">MAAAVAVPSDEKKEQEEGEEEEEDEENGEKFDFDDSGSEQEELSLQENGHEGKGHNEVAAELAPAEAPTESPTVPSAGQGDDAADLPPEPASTGSESPEVIYDDVPDENDESQPEDDLIYENVVEPGKTAGDELLWSSSEFESYDEHSDGGMENKMPARSKLSPDVRRLKERYAQTKRELLAMRLGGRDVTQIKQSYDMKVHQLMKAARNGTKDGLEKTKIAVMRKVTFLQKKESQDEWEDDVGYLDVTVSEMKHPPPELSPMPSGLSNYQRRHILGSIVQSECSYLESLKRLLQEYQKPLMEAEPRILGPKKVRLVFFRVKEILQCHSMFQIALSSRVAEWDVSEKIGDLFVASFSKSMVLDVYSDYVNNFTNAMAVIKKACMTKPAFLEFLKKKQAASTDRITLYGLMVKPIQRFPQFILLLQDMLKNTPRGHLDRLPLQLALTELESLAEKLNEQKRVADQIAELQLLAKSGGDRTVSKLLSSGQRQLILCETLIEMVYGERGQVLKSKERKVFLLNDTLICANINMKGPTELSNLVPVGPRYTTKWSAPLLQVQVAEVGQEGSPTSKESGLQASSSKKSSSVTGRGFLGPPRLYQELQELQHDLAVVEHISQLVSMLQGTYQNLNSAVAQDWSLALQRLIRIKEEEIQNANKCRLRLMVPGKPDKSGRPVSFMVVFNTPNPLSKISWVNRLHLAKTAQREENTSGWYCAGDDGKTKTPFFCPLLACRVLVYPSKSAELQLEVALHNPVQCALLGFSGASTSLPQGYLWVASRSDSSLGQVDIFSLNRQTPRSVKSFQLGAAVRSLEYVPEPDLPEDSEDWRSVTDRAAGVGNTICVGLQDGSILTYGSVDTAVQCLQTFQNRNQSPVLCLRHAKNFLFAGLMDGTVVAYSRKCGDALWDPESARYVTVGSEPVRALLALEDSVWASCGNRVVVIEMTSLEMETITKHNHKLDFARYVGKLCKPCFFFEGQVCGTLTGRITPDLLLHPSGAIFRLYAWCSCVVLICPQSVRVTSLLICQGLLWVGTAQGIIVTLPVPKLEGIPKVTGKGMTSMNAHCGPVEFLVAASSFLAPELLRRGSDEERGGESASGGEDRTDSSSQESLHPGAEPPKRDIRGKGVLLQYRLHSTSHLPGKPLTSRPEDSSDSTLESLEHSVEDGSIYELSEDPEVWVRGRPSSEEGLRKDRVTSLAIISGGKGYRSLSHNIAGAGGASESSESTLLVWQLPLNV</sequence>